<feature type="transmembrane region" description="Helical" evidence="6">
    <location>
        <begin position="69"/>
        <end position="87"/>
    </location>
</feature>
<evidence type="ECO:0000313" key="8">
    <source>
        <dbReference type="Proteomes" id="UP000463470"/>
    </source>
</evidence>
<feature type="transmembrane region" description="Helical" evidence="6">
    <location>
        <begin position="6"/>
        <end position="30"/>
    </location>
</feature>
<dbReference type="Pfam" id="PF03741">
    <property type="entry name" value="TerC"/>
    <property type="match status" value="1"/>
</dbReference>
<feature type="transmembrane region" description="Helical" evidence="6">
    <location>
        <begin position="192"/>
        <end position="210"/>
    </location>
</feature>
<keyword evidence="8" id="KW-1185">Reference proteome</keyword>
<gene>
    <name evidence="7" type="ORF">GTO91_10670</name>
</gene>
<dbReference type="PANTHER" id="PTHR30238">
    <property type="entry name" value="MEMBRANE BOUND PREDICTED REDOX MODULATOR"/>
    <property type="match status" value="1"/>
</dbReference>
<evidence type="ECO:0000256" key="2">
    <source>
        <dbReference type="ARBA" id="ARBA00007511"/>
    </source>
</evidence>
<dbReference type="OrthoDB" id="5295733at2"/>
<dbReference type="NCBIfam" id="TIGR03717">
    <property type="entry name" value="R_switched_YjbE"/>
    <property type="match status" value="1"/>
</dbReference>
<proteinExistence type="inferred from homology"/>
<evidence type="ECO:0000256" key="6">
    <source>
        <dbReference type="SAM" id="Phobius"/>
    </source>
</evidence>
<dbReference type="AlphaFoldDB" id="A0A845LB69"/>
<accession>A0A845LB69</accession>
<dbReference type="InterPro" id="IPR005496">
    <property type="entry name" value="Integral_membrane_TerC"/>
</dbReference>
<keyword evidence="3 6" id="KW-0812">Transmembrane</keyword>
<dbReference type="EMBL" id="WXEY01000010">
    <property type="protein sequence ID" value="MZP30171.1"/>
    <property type="molecule type" value="Genomic_DNA"/>
</dbReference>
<dbReference type="GO" id="GO:0016020">
    <property type="term" value="C:membrane"/>
    <property type="evidence" value="ECO:0007669"/>
    <property type="project" value="UniProtKB-SubCell"/>
</dbReference>
<comment type="caution">
    <text evidence="7">The sequence shown here is derived from an EMBL/GenBank/DDBJ whole genome shotgun (WGS) entry which is preliminary data.</text>
</comment>
<name>A0A845LB69_9FIRM</name>
<evidence type="ECO:0000256" key="4">
    <source>
        <dbReference type="ARBA" id="ARBA00022989"/>
    </source>
</evidence>
<feature type="transmembrane region" description="Helical" evidence="6">
    <location>
        <begin position="133"/>
        <end position="153"/>
    </location>
</feature>
<comment type="subcellular location">
    <subcellularLocation>
        <location evidence="1">Membrane</location>
        <topology evidence="1">Multi-pass membrane protein</topology>
    </subcellularLocation>
</comment>
<dbReference type="Proteomes" id="UP000463470">
    <property type="component" value="Unassembled WGS sequence"/>
</dbReference>
<dbReference type="InterPro" id="IPR022301">
    <property type="entry name" value="Integral_membrane_YjbE"/>
</dbReference>
<evidence type="ECO:0000256" key="1">
    <source>
        <dbReference type="ARBA" id="ARBA00004141"/>
    </source>
</evidence>
<evidence type="ECO:0000256" key="3">
    <source>
        <dbReference type="ARBA" id="ARBA00022692"/>
    </source>
</evidence>
<dbReference type="PANTHER" id="PTHR30238:SF4">
    <property type="entry name" value="SLL1022 PROTEIN"/>
    <property type="match status" value="1"/>
</dbReference>
<sequence>MDWAFIAGIINIIVIDLVLSGDNAVVIAMATKGLPDEYRKKAMFWGAAMAVGLRIALTFIVALLLRIPLIQFIGGLLLAWIALKLLYPEKPVDEMINVGSDFKKAILTIISADVLMSLDNVLALAGASHGNVYLLGFGLALSIPVVLTGSAFLSNLLHRHTWLVYVGSGILAWTAGKMVIHDQSIGPFVQQIPISEYLVPLVITAFVILIGKRIRDRAAVAEGR</sequence>
<keyword evidence="5 6" id="KW-0472">Membrane</keyword>
<feature type="transmembrane region" description="Helical" evidence="6">
    <location>
        <begin position="42"/>
        <end position="63"/>
    </location>
</feature>
<reference evidence="7 8" key="1">
    <citation type="submission" date="2020-01" db="EMBL/GenBank/DDBJ databases">
        <title>Whole-genome sequence of Heliobacterium undosum DSM 13378.</title>
        <authorList>
            <person name="Kyndt J.A."/>
            <person name="Meyer T.E."/>
        </authorList>
    </citation>
    <scope>NUCLEOTIDE SEQUENCE [LARGE SCALE GENOMIC DNA]</scope>
    <source>
        <strain evidence="7 8">DSM 13378</strain>
    </source>
</reference>
<feature type="transmembrane region" description="Helical" evidence="6">
    <location>
        <begin position="162"/>
        <end position="180"/>
    </location>
</feature>
<organism evidence="7 8">
    <name type="scientific">Heliomicrobium undosum</name>
    <dbReference type="NCBI Taxonomy" id="121734"/>
    <lineage>
        <taxon>Bacteria</taxon>
        <taxon>Bacillati</taxon>
        <taxon>Bacillota</taxon>
        <taxon>Clostridia</taxon>
        <taxon>Eubacteriales</taxon>
        <taxon>Heliobacteriaceae</taxon>
        <taxon>Heliomicrobium</taxon>
    </lineage>
</organism>
<evidence type="ECO:0000313" key="7">
    <source>
        <dbReference type="EMBL" id="MZP30171.1"/>
    </source>
</evidence>
<dbReference type="RefSeq" id="WP_161258699.1">
    <property type="nucleotide sequence ID" value="NZ_WXEY01000010.1"/>
</dbReference>
<protein>
    <submittedName>
        <fullName evidence="7">YjbE family putative metal transport protein</fullName>
    </submittedName>
</protein>
<keyword evidence="4 6" id="KW-1133">Transmembrane helix</keyword>
<comment type="similarity">
    <text evidence="2">Belongs to the TerC family.</text>
</comment>
<evidence type="ECO:0000256" key="5">
    <source>
        <dbReference type="ARBA" id="ARBA00023136"/>
    </source>
</evidence>